<evidence type="ECO:0000259" key="6">
    <source>
        <dbReference type="Pfam" id="PF06813"/>
    </source>
</evidence>
<evidence type="ECO:0000256" key="4">
    <source>
        <dbReference type="ARBA" id="ARBA00023136"/>
    </source>
</evidence>
<comment type="caution">
    <text evidence="7">The sequence shown here is derived from an EMBL/GenBank/DDBJ whole genome shotgun (WGS) entry which is preliminary data.</text>
</comment>
<feature type="non-terminal residue" evidence="7">
    <location>
        <position position="396"/>
    </location>
</feature>
<feature type="transmembrane region" description="Helical" evidence="5">
    <location>
        <begin position="26"/>
        <end position="51"/>
    </location>
</feature>
<evidence type="ECO:0000313" key="8">
    <source>
        <dbReference type="Proteomes" id="UP000015354"/>
    </source>
</evidence>
<dbReference type="AlphaFoldDB" id="S9TRX7"/>
<dbReference type="InterPro" id="IPR036259">
    <property type="entry name" value="MFS_trans_sf"/>
</dbReference>
<accession>S9TRX7</accession>
<feature type="transmembrane region" description="Helical" evidence="5">
    <location>
        <begin position="123"/>
        <end position="148"/>
    </location>
</feature>
<name>S9TRX7_9TRYP</name>
<keyword evidence="2 5" id="KW-0812">Transmembrane</keyword>
<evidence type="ECO:0000256" key="1">
    <source>
        <dbReference type="ARBA" id="ARBA00004141"/>
    </source>
</evidence>
<sequence length="396" mass="43653">MQGHEIAQIQTLDLTNQKRINDVHRFSLLVIGAMCCICTSFSYAFNLISGTMQKQYDLTQRDLCTISSVGLFFMFFALPYAFIFDYLGPIPVATLATLCYPIGCMCLALTFMDIIKGSVAKLAIFNAMMGAGCIQFDLISLMATISYFPTRKGYVTVLLKTFTGLGQALVGTIYIGFFSSKADRHFFFLAAFALVTGVLALIFLRLPPYHLTGYQMTHLSVEEKAELERTKAQYLAQKPPMWRFLWGFILILCLTIYLPVQSVVTAFAGVSHATETIFAVIAVLLLFVFAGLCLPWTACCGKSDGEGSETEEGGAIAGIEDIDAEVAQIEHAGKGSNEPDQENPAASKIPVTDLDYIAPQYPNSFLQNLCTFDLWALFWSFFVIVGAEFVVIYNAA</sequence>
<dbReference type="Proteomes" id="UP000015354">
    <property type="component" value="Unassembled WGS sequence"/>
</dbReference>
<gene>
    <name evidence="7" type="ORF">STCU_08698</name>
</gene>
<evidence type="ECO:0000256" key="5">
    <source>
        <dbReference type="SAM" id="Phobius"/>
    </source>
</evidence>
<dbReference type="GO" id="GO:0016020">
    <property type="term" value="C:membrane"/>
    <property type="evidence" value="ECO:0007669"/>
    <property type="project" value="UniProtKB-SubCell"/>
</dbReference>
<feature type="transmembrane region" description="Helical" evidence="5">
    <location>
        <begin position="90"/>
        <end position="111"/>
    </location>
</feature>
<dbReference type="InterPro" id="IPR010658">
    <property type="entry name" value="Nodulin-like"/>
</dbReference>
<dbReference type="Gene3D" id="1.20.1250.20">
    <property type="entry name" value="MFS general substrate transporter like domains"/>
    <property type="match status" value="1"/>
</dbReference>
<dbReference type="Pfam" id="PF06813">
    <property type="entry name" value="Nodulin-like"/>
    <property type="match status" value="1"/>
</dbReference>
<keyword evidence="8" id="KW-1185">Reference proteome</keyword>
<keyword evidence="3 5" id="KW-1133">Transmembrane helix</keyword>
<keyword evidence="4 5" id="KW-0472">Membrane</keyword>
<organism evidence="7 8">
    <name type="scientific">Strigomonas culicis</name>
    <dbReference type="NCBI Taxonomy" id="28005"/>
    <lineage>
        <taxon>Eukaryota</taxon>
        <taxon>Discoba</taxon>
        <taxon>Euglenozoa</taxon>
        <taxon>Kinetoplastea</taxon>
        <taxon>Metakinetoplastina</taxon>
        <taxon>Trypanosomatida</taxon>
        <taxon>Trypanosomatidae</taxon>
        <taxon>Strigomonadinae</taxon>
        <taxon>Strigomonas</taxon>
    </lineage>
</organism>
<evidence type="ECO:0000256" key="2">
    <source>
        <dbReference type="ARBA" id="ARBA00022692"/>
    </source>
</evidence>
<feature type="transmembrane region" description="Helical" evidence="5">
    <location>
        <begin position="244"/>
        <end position="270"/>
    </location>
</feature>
<reference evidence="7 8" key="1">
    <citation type="journal article" date="2013" name="PLoS ONE">
        <title>Predicting the Proteins of Angomonas deanei, Strigomonas culicis and Their Respective Endosymbionts Reveals New Aspects of the Trypanosomatidae Family.</title>
        <authorList>
            <person name="Motta M.C."/>
            <person name="Martins A.C."/>
            <person name="de Souza S.S."/>
            <person name="Catta-Preta C.M."/>
            <person name="Silva R."/>
            <person name="Klein C.C."/>
            <person name="de Almeida L.G."/>
            <person name="de Lima Cunha O."/>
            <person name="Ciapina L.P."/>
            <person name="Brocchi M."/>
            <person name="Colabardini A.C."/>
            <person name="de Araujo Lima B."/>
            <person name="Machado C.R."/>
            <person name="de Almeida Soares C.M."/>
            <person name="Probst C.M."/>
            <person name="de Menezes C.B."/>
            <person name="Thompson C.E."/>
            <person name="Bartholomeu D.C."/>
            <person name="Gradia D.F."/>
            <person name="Pavoni D.P."/>
            <person name="Grisard E.C."/>
            <person name="Fantinatti-Garboggini F."/>
            <person name="Marchini F.K."/>
            <person name="Rodrigues-Luiz G.F."/>
            <person name="Wagner G."/>
            <person name="Goldman G.H."/>
            <person name="Fietto J.L."/>
            <person name="Elias M.C."/>
            <person name="Goldman M.H."/>
            <person name="Sagot M.F."/>
            <person name="Pereira M."/>
            <person name="Stoco P.H."/>
            <person name="de Mendonca-Neto R.P."/>
            <person name="Teixeira S.M."/>
            <person name="Maciel T.E."/>
            <person name="de Oliveira Mendes T.A."/>
            <person name="Urmenyi T.P."/>
            <person name="de Souza W."/>
            <person name="Schenkman S."/>
            <person name="de Vasconcelos A.T."/>
        </authorList>
    </citation>
    <scope>NUCLEOTIDE SEQUENCE [LARGE SCALE GENOMIC DNA]</scope>
</reference>
<dbReference type="SUPFAM" id="SSF103473">
    <property type="entry name" value="MFS general substrate transporter"/>
    <property type="match status" value="1"/>
</dbReference>
<dbReference type="PANTHER" id="PTHR21576">
    <property type="entry name" value="UNCHARACTERIZED NODULIN-LIKE PROTEIN"/>
    <property type="match status" value="1"/>
</dbReference>
<feature type="transmembrane region" description="Helical" evidence="5">
    <location>
        <begin position="277"/>
        <end position="298"/>
    </location>
</feature>
<dbReference type="OrthoDB" id="251148at2759"/>
<feature type="transmembrane region" description="Helical" evidence="5">
    <location>
        <begin position="154"/>
        <end position="177"/>
    </location>
</feature>
<feature type="transmembrane region" description="Helical" evidence="5">
    <location>
        <begin position="186"/>
        <end position="206"/>
    </location>
</feature>
<feature type="transmembrane region" description="Helical" evidence="5">
    <location>
        <begin position="374"/>
        <end position="395"/>
    </location>
</feature>
<proteinExistence type="predicted"/>
<feature type="transmembrane region" description="Helical" evidence="5">
    <location>
        <begin position="63"/>
        <end position="84"/>
    </location>
</feature>
<evidence type="ECO:0000256" key="3">
    <source>
        <dbReference type="ARBA" id="ARBA00022989"/>
    </source>
</evidence>
<evidence type="ECO:0000313" key="7">
    <source>
        <dbReference type="EMBL" id="EPY21102.1"/>
    </source>
</evidence>
<dbReference type="EMBL" id="ATMH01008698">
    <property type="protein sequence ID" value="EPY21102.1"/>
    <property type="molecule type" value="Genomic_DNA"/>
</dbReference>
<comment type="subcellular location">
    <subcellularLocation>
        <location evidence="1">Membrane</location>
        <topology evidence="1">Multi-pass membrane protein</topology>
    </subcellularLocation>
</comment>
<dbReference type="PANTHER" id="PTHR21576:SF157">
    <property type="entry name" value="NODULIN-LIKE DOMAIN-CONTAINING PROTEIN"/>
    <property type="match status" value="1"/>
</dbReference>
<protein>
    <recommendedName>
        <fullName evidence="6">Nodulin-like domain-containing protein</fullName>
    </recommendedName>
</protein>
<feature type="domain" description="Nodulin-like" evidence="6">
    <location>
        <begin position="32"/>
        <end position="288"/>
    </location>
</feature>